<feature type="domain" description="SSD" evidence="8">
    <location>
        <begin position="795"/>
        <end position="924"/>
    </location>
</feature>
<evidence type="ECO:0000256" key="2">
    <source>
        <dbReference type="ARBA" id="ARBA00010157"/>
    </source>
</evidence>
<feature type="transmembrane region" description="Helical" evidence="7">
    <location>
        <begin position="269"/>
        <end position="292"/>
    </location>
</feature>
<dbReference type="PROSITE" id="PS50156">
    <property type="entry name" value="SSD"/>
    <property type="match status" value="1"/>
</dbReference>
<proteinExistence type="inferred from homology"/>
<dbReference type="SUPFAM" id="SSF58104">
    <property type="entry name" value="Methyl-accepting chemotaxis protein (MCP) signaling domain"/>
    <property type="match status" value="1"/>
</dbReference>
<evidence type="ECO:0000256" key="3">
    <source>
        <dbReference type="ARBA" id="ARBA00022475"/>
    </source>
</evidence>
<name>A0A1H0CH90_9BACI</name>
<protein>
    <submittedName>
        <fullName evidence="9">Putative drug exporter of the RND superfamily</fullName>
    </submittedName>
</protein>
<dbReference type="PANTHER" id="PTHR33406:SF6">
    <property type="entry name" value="MEMBRANE PROTEIN YDGH-RELATED"/>
    <property type="match status" value="1"/>
</dbReference>
<dbReference type="Proteomes" id="UP000198778">
    <property type="component" value="Unassembled WGS sequence"/>
</dbReference>
<dbReference type="InterPro" id="IPR050545">
    <property type="entry name" value="Mycobact_MmpL"/>
</dbReference>
<keyword evidence="3" id="KW-1003">Cell membrane</keyword>
<feature type="transmembrane region" description="Helical" evidence="7">
    <location>
        <begin position="865"/>
        <end position="888"/>
    </location>
</feature>
<keyword evidence="5 7" id="KW-1133">Transmembrane helix</keyword>
<organism evidence="9 10">
    <name type="scientific">Alkalicoccus daliensis</name>
    <dbReference type="NCBI Taxonomy" id="745820"/>
    <lineage>
        <taxon>Bacteria</taxon>
        <taxon>Bacillati</taxon>
        <taxon>Bacillota</taxon>
        <taxon>Bacilli</taxon>
        <taxon>Bacillales</taxon>
        <taxon>Bacillaceae</taxon>
        <taxon>Alkalicoccus</taxon>
    </lineage>
</organism>
<dbReference type="SUPFAM" id="SSF82866">
    <property type="entry name" value="Multidrug efflux transporter AcrB transmembrane domain"/>
    <property type="match status" value="2"/>
</dbReference>
<dbReference type="GO" id="GO:0005886">
    <property type="term" value="C:plasma membrane"/>
    <property type="evidence" value="ECO:0007669"/>
    <property type="project" value="UniProtKB-SubCell"/>
</dbReference>
<dbReference type="InterPro" id="IPR000731">
    <property type="entry name" value="SSD"/>
</dbReference>
<keyword evidence="10" id="KW-1185">Reference proteome</keyword>
<accession>A0A1H0CH90</accession>
<dbReference type="RefSeq" id="WP_090841280.1">
    <property type="nucleotide sequence ID" value="NZ_FNIL01000002.1"/>
</dbReference>
<dbReference type="Pfam" id="PF03176">
    <property type="entry name" value="MMPL"/>
    <property type="match status" value="2"/>
</dbReference>
<feature type="transmembrane region" description="Helical" evidence="7">
    <location>
        <begin position="169"/>
        <end position="189"/>
    </location>
</feature>
<sequence length="939" mass="102094">MRRLIYIFPFLWIGLGIWLFLASPDLDQLVRERGQFDIPDNYQTAVTADILAENEGASGEEILLVYVEDDGFTEDQLNSVEDTLNDFPEEIQGFPVVDITSPFENEESSALISDDETTLMAVITLDMTLNDVPTVRPDVEAAALNEEVETFVSGEAIIEDDVIISSEEGLATTEIITVVFVITILLFVFRSVVAPLVPLVTVGAAYFITIPVVSFMIDGWDFPVSNFTQIFIVAILFGIGTDYCILLLNRFKEELAKQDNRVTAVKETYRAVGPTVFSSALTGFIGFAAIGLADFDLYQSAAGVAVGIVLLVLALVVWVPVAMLLLGEKIFWPSKRALEDTDSRIWKGLGKFSFVRPGWTSLILIALLVPSFLFYEQRLSFHSLDEIGSDFESVEAIEIVSDRFGVGHSFPVKVVMESEEPWNQSEMLPVIEQVSQQVSMIEEVEEVRSFSRPDGETVEEFSIPYLMGEAADGTEEMEEGLEEIIDGLNELSENLREEQDATDEAADGAADLAEGSAELQEGLNESADGLEESAAGARELAAAQGNIAEEMAGIQGAIAEIAQNPALDPQTAGTLEELSGGLNELETGLQETAGGTNELAEGQEEIQNGISEAAAGQTEISDGQTDLAEGFSDIGEAFVEIADAVDEIAEGTEEILEGMEEVNELLDEIASQPAHPLEGFYVPAEAFEDDEMDELTSAFTTPNELVTTLDVVLAIDPYSNAAMDTVNEIDEQIARALSEWPDEFRYSLGGLPATNADLAEISDQDFYRTAAIMLSGIFLVLVVMLRSLIMPVYILASLIGTYIISMAVTELIFVTILGYPGISWAVPFFGFVMLMALGVDYSIFLMGRFAENMKDHSVHDALLGAMTKIGTVILSAAIILAGTFGAMMPSGVLSLVQIGTLVLTGLLLYAFVMLPLFIPLMVRLFGENNWLPFKAPGRK</sequence>
<dbReference type="PANTHER" id="PTHR33406">
    <property type="entry name" value="MEMBRANE PROTEIN MJ1562-RELATED"/>
    <property type="match status" value="1"/>
</dbReference>
<keyword evidence="4 7" id="KW-0812">Transmembrane</keyword>
<dbReference type="InterPro" id="IPR004869">
    <property type="entry name" value="MMPL_dom"/>
</dbReference>
<dbReference type="Gene3D" id="1.10.287.950">
    <property type="entry name" value="Methyl-accepting chemotaxis protein"/>
    <property type="match status" value="2"/>
</dbReference>
<evidence type="ECO:0000256" key="5">
    <source>
        <dbReference type="ARBA" id="ARBA00022989"/>
    </source>
</evidence>
<evidence type="ECO:0000313" key="9">
    <source>
        <dbReference type="EMBL" id="SDN57202.1"/>
    </source>
</evidence>
<feature type="transmembrane region" description="Helical" evidence="7">
    <location>
        <begin position="304"/>
        <end position="326"/>
    </location>
</feature>
<feature type="transmembrane region" description="Helical" evidence="7">
    <location>
        <begin position="196"/>
        <end position="217"/>
    </location>
</feature>
<feature type="transmembrane region" description="Helical" evidence="7">
    <location>
        <begin position="354"/>
        <end position="375"/>
    </location>
</feature>
<dbReference type="STRING" id="745820.SAMN04488053_10299"/>
<comment type="similarity">
    <text evidence="2">Belongs to the resistance-nodulation-cell division (RND) (TC 2.A.6) family. MmpL subfamily.</text>
</comment>
<evidence type="ECO:0000256" key="4">
    <source>
        <dbReference type="ARBA" id="ARBA00022692"/>
    </source>
</evidence>
<feature type="transmembrane region" description="Helical" evidence="7">
    <location>
        <begin position="766"/>
        <end position="785"/>
    </location>
</feature>
<gene>
    <name evidence="9" type="ORF">SAMN04488053_10299</name>
</gene>
<comment type="subcellular location">
    <subcellularLocation>
        <location evidence="1">Cell membrane</location>
        <topology evidence="1">Multi-pass membrane protein</topology>
    </subcellularLocation>
</comment>
<evidence type="ECO:0000313" key="10">
    <source>
        <dbReference type="Proteomes" id="UP000198778"/>
    </source>
</evidence>
<evidence type="ECO:0000256" key="1">
    <source>
        <dbReference type="ARBA" id="ARBA00004651"/>
    </source>
</evidence>
<evidence type="ECO:0000256" key="6">
    <source>
        <dbReference type="ARBA" id="ARBA00023136"/>
    </source>
</evidence>
<dbReference type="OrthoDB" id="9782006at2"/>
<dbReference type="Gene3D" id="1.20.1640.10">
    <property type="entry name" value="Multidrug efflux transporter AcrB transmembrane domain"/>
    <property type="match status" value="2"/>
</dbReference>
<feature type="transmembrane region" description="Helical" evidence="7">
    <location>
        <begin position="894"/>
        <end position="918"/>
    </location>
</feature>
<evidence type="ECO:0000259" key="8">
    <source>
        <dbReference type="PROSITE" id="PS50156"/>
    </source>
</evidence>
<feature type="transmembrane region" description="Helical" evidence="7">
    <location>
        <begin position="792"/>
        <end position="816"/>
    </location>
</feature>
<dbReference type="AlphaFoldDB" id="A0A1H0CH90"/>
<dbReference type="EMBL" id="FNIL01000002">
    <property type="protein sequence ID" value="SDN57202.1"/>
    <property type="molecule type" value="Genomic_DNA"/>
</dbReference>
<feature type="transmembrane region" description="Helical" evidence="7">
    <location>
        <begin position="229"/>
        <end position="248"/>
    </location>
</feature>
<feature type="transmembrane region" description="Helical" evidence="7">
    <location>
        <begin position="822"/>
        <end position="844"/>
    </location>
</feature>
<evidence type="ECO:0000256" key="7">
    <source>
        <dbReference type="SAM" id="Phobius"/>
    </source>
</evidence>
<reference evidence="10" key="1">
    <citation type="submission" date="2016-10" db="EMBL/GenBank/DDBJ databases">
        <authorList>
            <person name="Varghese N."/>
            <person name="Submissions S."/>
        </authorList>
    </citation>
    <scope>NUCLEOTIDE SEQUENCE [LARGE SCALE GENOMIC DNA]</scope>
    <source>
        <strain evidence="10">CGMCC 1.10369</strain>
    </source>
</reference>
<keyword evidence="6 7" id="KW-0472">Membrane</keyword>